<name>A0AAW8AKA4_KLEPN</name>
<comment type="catalytic activity">
    <reaction evidence="1">
        <text>beta-D-fructose 1,6-bisphosphate = D-glyceraldehyde 3-phosphate + dihydroxyacetone phosphate</text>
        <dbReference type="Rhea" id="RHEA:14729"/>
        <dbReference type="ChEBI" id="CHEBI:32966"/>
        <dbReference type="ChEBI" id="CHEBI:57642"/>
        <dbReference type="ChEBI" id="CHEBI:59776"/>
        <dbReference type="EC" id="4.1.2.13"/>
    </reaction>
</comment>
<dbReference type="EC" id="4.1.2.13" evidence="5"/>
<dbReference type="GO" id="GO:0004332">
    <property type="term" value="F:fructose-bisphosphate aldolase activity"/>
    <property type="evidence" value="ECO:0007669"/>
    <property type="project" value="UniProtKB-EC"/>
</dbReference>
<evidence type="ECO:0000256" key="9">
    <source>
        <dbReference type="ARBA" id="ARBA00023239"/>
    </source>
</evidence>
<dbReference type="PANTHER" id="PTHR30559">
    <property type="entry name" value="FRUCTOSE-BISPHOSPHATE ALDOLASE CLASS 2"/>
    <property type="match status" value="1"/>
</dbReference>
<dbReference type="EMBL" id="JAUUIA010001078">
    <property type="protein sequence ID" value="MDP0971677.1"/>
    <property type="molecule type" value="Genomic_DNA"/>
</dbReference>
<dbReference type="Pfam" id="PF01116">
    <property type="entry name" value="F_bP_aldolase"/>
    <property type="match status" value="1"/>
</dbReference>
<accession>A0AAW8AKA4</accession>
<organism evidence="11 12">
    <name type="scientific">Klebsiella pneumoniae</name>
    <dbReference type="NCBI Taxonomy" id="573"/>
    <lineage>
        <taxon>Bacteria</taxon>
        <taxon>Pseudomonadati</taxon>
        <taxon>Pseudomonadota</taxon>
        <taxon>Gammaproteobacteria</taxon>
        <taxon>Enterobacterales</taxon>
        <taxon>Enterobacteriaceae</taxon>
        <taxon>Klebsiella/Raoultella group</taxon>
        <taxon>Klebsiella</taxon>
        <taxon>Klebsiella pneumoniae complex</taxon>
    </lineage>
</organism>
<dbReference type="GO" id="GO:0005829">
    <property type="term" value="C:cytosol"/>
    <property type="evidence" value="ECO:0007669"/>
    <property type="project" value="TreeGrafter"/>
</dbReference>
<comment type="cofactor">
    <cofactor evidence="2">
        <name>Zn(2+)</name>
        <dbReference type="ChEBI" id="CHEBI:29105"/>
    </cofactor>
</comment>
<evidence type="ECO:0000256" key="5">
    <source>
        <dbReference type="ARBA" id="ARBA00013068"/>
    </source>
</evidence>
<dbReference type="RefSeq" id="WP_305202702.1">
    <property type="nucleotide sequence ID" value="NZ_JAUUIA010001078.1"/>
</dbReference>
<dbReference type="PANTHER" id="PTHR30559:SF0">
    <property type="entry name" value="FRUCTOSE-BISPHOSPHATE ALDOLASE"/>
    <property type="match status" value="1"/>
</dbReference>
<gene>
    <name evidence="11" type="ORF">Q6294_32570</name>
</gene>
<keyword evidence="6" id="KW-0479">Metal-binding</keyword>
<dbReference type="SUPFAM" id="SSF51569">
    <property type="entry name" value="Aldolase"/>
    <property type="match status" value="1"/>
</dbReference>
<protein>
    <recommendedName>
        <fullName evidence="5">fructose-bisphosphate aldolase</fullName>
        <ecNumber evidence="5">4.1.2.13</ecNumber>
    </recommendedName>
    <alternativeName>
        <fullName evidence="10">Fructose-1,6-bisphosphate aldolase</fullName>
    </alternativeName>
</protein>
<keyword evidence="9 11" id="KW-0456">Lyase</keyword>
<evidence type="ECO:0000313" key="11">
    <source>
        <dbReference type="EMBL" id="MDP0971677.1"/>
    </source>
</evidence>
<evidence type="ECO:0000256" key="3">
    <source>
        <dbReference type="ARBA" id="ARBA00004714"/>
    </source>
</evidence>
<evidence type="ECO:0000313" key="12">
    <source>
        <dbReference type="Proteomes" id="UP001244490"/>
    </source>
</evidence>
<dbReference type="AlphaFoldDB" id="A0AAW8AKA4"/>
<comment type="similarity">
    <text evidence="4">Belongs to the class II fructose-bisphosphate aldolase family.</text>
</comment>
<dbReference type="GO" id="GO:0006096">
    <property type="term" value="P:glycolytic process"/>
    <property type="evidence" value="ECO:0007669"/>
    <property type="project" value="UniProtKB-KW"/>
</dbReference>
<dbReference type="Gene3D" id="3.20.20.70">
    <property type="entry name" value="Aldolase class I"/>
    <property type="match status" value="1"/>
</dbReference>
<keyword evidence="8" id="KW-0324">Glycolysis</keyword>
<proteinExistence type="inferred from homology"/>
<dbReference type="Proteomes" id="UP001244490">
    <property type="component" value="Unassembled WGS sequence"/>
</dbReference>
<dbReference type="InterPro" id="IPR006411">
    <property type="entry name" value="Fruct_bisP_bact"/>
</dbReference>
<dbReference type="GO" id="GO:0008270">
    <property type="term" value="F:zinc ion binding"/>
    <property type="evidence" value="ECO:0007669"/>
    <property type="project" value="InterPro"/>
</dbReference>
<dbReference type="InterPro" id="IPR000771">
    <property type="entry name" value="FBA_II"/>
</dbReference>
<feature type="non-terminal residue" evidence="11">
    <location>
        <position position="78"/>
    </location>
</feature>
<dbReference type="InterPro" id="IPR013785">
    <property type="entry name" value="Aldolase_TIM"/>
</dbReference>
<evidence type="ECO:0000256" key="7">
    <source>
        <dbReference type="ARBA" id="ARBA00022833"/>
    </source>
</evidence>
<reference evidence="11" key="1">
    <citation type="submission" date="2023-07" db="EMBL/GenBank/DDBJ databases">
        <authorList>
            <person name="Peng Z."/>
        </authorList>
    </citation>
    <scope>NUCLEOTIDE SEQUENCE</scope>
    <source>
        <strain evidence="11">KP219</strain>
    </source>
</reference>
<comment type="caution">
    <text evidence="11">The sequence shown here is derived from an EMBL/GenBank/DDBJ whole genome shotgun (WGS) entry which is preliminary data.</text>
</comment>
<evidence type="ECO:0000256" key="4">
    <source>
        <dbReference type="ARBA" id="ARBA00005812"/>
    </source>
</evidence>
<evidence type="ECO:0000256" key="1">
    <source>
        <dbReference type="ARBA" id="ARBA00000441"/>
    </source>
</evidence>
<evidence type="ECO:0000256" key="8">
    <source>
        <dbReference type="ARBA" id="ARBA00023152"/>
    </source>
</evidence>
<evidence type="ECO:0000256" key="10">
    <source>
        <dbReference type="ARBA" id="ARBA00031804"/>
    </source>
</evidence>
<keyword evidence="7" id="KW-0862">Zinc</keyword>
<sequence>MPIATPEVYAEMLGRAKEHSFAFPAINCVGSESINAAIKGFADAGSDGIIQFSTGGAEFGSGLGVKDMVTGAVALAEF</sequence>
<evidence type="ECO:0000256" key="6">
    <source>
        <dbReference type="ARBA" id="ARBA00022723"/>
    </source>
</evidence>
<evidence type="ECO:0000256" key="2">
    <source>
        <dbReference type="ARBA" id="ARBA00001947"/>
    </source>
</evidence>
<comment type="pathway">
    <text evidence="3">Carbohydrate degradation; glycolysis; D-glyceraldehyde 3-phosphate and glycerone phosphate from D-glucose: step 4/4.</text>
</comment>